<dbReference type="EMBL" id="LBFC01000018">
    <property type="protein sequence ID" value="ONN27153.1"/>
    <property type="molecule type" value="Genomic_DNA"/>
</dbReference>
<keyword evidence="11 19" id="KW-0460">Magnesium</keyword>
<evidence type="ECO:0000256" key="11">
    <source>
        <dbReference type="ARBA" id="ARBA00022842"/>
    </source>
</evidence>
<evidence type="ECO:0000256" key="2">
    <source>
        <dbReference type="ARBA" id="ARBA00004651"/>
    </source>
</evidence>
<dbReference type="Proteomes" id="UP000242616">
    <property type="component" value="Unassembled WGS sequence"/>
</dbReference>
<keyword evidence="13 19" id="KW-0472">Membrane</keyword>
<keyword evidence="9 19" id="KW-0808">Transferase</keyword>
<evidence type="ECO:0000256" key="6">
    <source>
        <dbReference type="ARBA" id="ARBA00015850"/>
    </source>
</evidence>
<evidence type="ECO:0000256" key="3">
    <source>
        <dbReference type="ARBA" id="ARBA00004663"/>
    </source>
</evidence>
<comment type="caution">
    <text evidence="20">The sequence shown here is derived from an EMBL/GenBank/DDBJ whole genome shotgun (WGS) entry which is preliminary data.</text>
</comment>
<comment type="function">
    <text evidence="14 19">Joins adenosylcobinamide-GDP and alpha-ribazole to generate adenosylcobalamin (Ado-cobalamin). Also synthesizes adenosylcobalamin 5'-phosphate from adenosylcobinamide-GDP and alpha-ribazole 5'-phosphate.</text>
</comment>
<feature type="transmembrane region" description="Helical" evidence="19">
    <location>
        <begin position="53"/>
        <end position="79"/>
    </location>
</feature>
<evidence type="ECO:0000256" key="9">
    <source>
        <dbReference type="ARBA" id="ARBA00022679"/>
    </source>
</evidence>
<evidence type="ECO:0000256" key="4">
    <source>
        <dbReference type="ARBA" id="ARBA00010561"/>
    </source>
</evidence>
<evidence type="ECO:0000256" key="1">
    <source>
        <dbReference type="ARBA" id="ARBA00001946"/>
    </source>
</evidence>
<evidence type="ECO:0000313" key="21">
    <source>
        <dbReference type="Proteomes" id="UP000242616"/>
    </source>
</evidence>
<comment type="catalytic activity">
    <reaction evidence="17 19">
        <text>alpha-ribazole + adenosylcob(III)inamide-GDP = adenosylcob(III)alamin + GMP + H(+)</text>
        <dbReference type="Rhea" id="RHEA:16049"/>
        <dbReference type="ChEBI" id="CHEBI:10329"/>
        <dbReference type="ChEBI" id="CHEBI:15378"/>
        <dbReference type="ChEBI" id="CHEBI:18408"/>
        <dbReference type="ChEBI" id="CHEBI:58115"/>
        <dbReference type="ChEBI" id="CHEBI:60487"/>
        <dbReference type="EC" id="2.7.8.26"/>
    </reaction>
</comment>
<evidence type="ECO:0000256" key="18">
    <source>
        <dbReference type="ARBA" id="ARBA00049504"/>
    </source>
</evidence>
<evidence type="ECO:0000256" key="7">
    <source>
        <dbReference type="ARBA" id="ARBA00022475"/>
    </source>
</evidence>
<keyword evidence="12 19" id="KW-1133">Transmembrane helix</keyword>
<protein>
    <recommendedName>
        <fullName evidence="6 19">Adenosylcobinamide-GDP ribazoletransferase</fullName>
        <ecNumber evidence="5 19">2.7.8.26</ecNumber>
    </recommendedName>
    <alternativeName>
        <fullName evidence="16 19">Cobalamin synthase</fullName>
    </alternativeName>
    <alternativeName>
        <fullName evidence="15 19">Cobalamin-5'-phosphate synthase</fullName>
    </alternativeName>
</protein>
<feature type="transmembrane region" description="Helical" evidence="19">
    <location>
        <begin position="100"/>
        <end position="120"/>
    </location>
</feature>
<proteinExistence type="inferred from homology"/>
<evidence type="ECO:0000256" key="10">
    <source>
        <dbReference type="ARBA" id="ARBA00022692"/>
    </source>
</evidence>
<dbReference type="InterPro" id="IPR003805">
    <property type="entry name" value="CobS"/>
</dbReference>
<dbReference type="RefSeq" id="WP_077198286.1">
    <property type="nucleotide sequence ID" value="NZ_LBFC01000018.1"/>
</dbReference>
<feature type="transmembrane region" description="Helical" evidence="19">
    <location>
        <begin position="211"/>
        <end position="229"/>
    </location>
</feature>
<evidence type="ECO:0000256" key="19">
    <source>
        <dbReference type="HAMAP-Rule" id="MF_00719"/>
    </source>
</evidence>
<feature type="transmembrane region" description="Helical" evidence="19">
    <location>
        <begin position="165"/>
        <end position="191"/>
    </location>
</feature>
<evidence type="ECO:0000256" key="14">
    <source>
        <dbReference type="ARBA" id="ARBA00025228"/>
    </source>
</evidence>
<name>A0ABX3IH52_9BACT</name>
<evidence type="ECO:0000256" key="13">
    <source>
        <dbReference type="ARBA" id="ARBA00023136"/>
    </source>
</evidence>
<comment type="cofactor">
    <cofactor evidence="1 19">
        <name>Mg(2+)</name>
        <dbReference type="ChEBI" id="CHEBI:18420"/>
    </cofactor>
</comment>
<evidence type="ECO:0000313" key="20">
    <source>
        <dbReference type="EMBL" id="ONN27153.1"/>
    </source>
</evidence>
<dbReference type="EC" id="2.7.8.26" evidence="5 19"/>
<comment type="pathway">
    <text evidence="3 19">Cofactor biosynthesis; adenosylcobalamin biosynthesis; adenosylcobalamin from cob(II)yrinate a,c-diamide: step 7/7.</text>
</comment>
<dbReference type="HAMAP" id="MF_00719">
    <property type="entry name" value="CobS"/>
    <property type="match status" value="1"/>
</dbReference>
<keyword evidence="8 19" id="KW-0169">Cobalamin biosynthesis</keyword>
<comment type="catalytic activity">
    <reaction evidence="18 19">
        <text>alpha-ribazole 5'-phosphate + adenosylcob(III)inamide-GDP = adenosylcob(III)alamin 5'-phosphate + GMP + H(+)</text>
        <dbReference type="Rhea" id="RHEA:23560"/>
        <dbReference type="ChEBI" id="CHEBI:15378"/>
        <dbReference type="ChEBI" id="CHEBI:57918"/>
        <dbReference type="ChEBI" id="CHEBI:58115"/>
        <dbReference type="ChEBI" id="CHEBI:60487"/>
        <dbReference type="ChEBI" id="CHEBI:60493"/>
        <dbReference type="EC" id="2.7.8.26"/>
    </reaction>
</comment>
<gene>
    <name evidence="19" type="primary">cobS</name>
    <name evidence="20" type="ORF">XJ44_05045</name>
</gene>
<dbReference type="PANTHER" id="PTHR34148">
    <property type="entry name" value="ADENOSYLCOBINAMIDE-GDP RIBAZOLETRANSFERASE"/>
    <property type="match status" value="1"/>
</dbReference>
<comment type="similarity">
    <text evidence="4 19">Belongs to the CobS family.</text>
</comment>
<dbReference type="PANTHER" id="PTHR34148:SF1">
    <property type="entry name" value="ADENOSYLCOBINAMIDE-GDP RIBAZOLETRANSFERASE"/>
    <property type="match status" value="1"/>
</dbReference>
<keyword evidence="7 19" id="KW-1003">Cell membrane</keyword>
<evidence type="ECO:0000256" key="8">
    <source>
        <dbReference type="ARBA" id="ARBA00022573"/>
    </source>
</evidence>
<evidence type="ECO:0000256" key="12">
    <source>
        <dbReference type="ARBA" id="ARBA00022989"/>
    </source>
</evidence>
<comment type="subcellular location">
    <subcellularLocation>
        <location evidence="2 19">Cell membrane</location>
        <topology evidence="2 19">Multi-pass membrane protein</topology>
    </subcellularLocation>
</comment>
<keyword evidence="21" id="KW-1185">Reference proteome</keyword>
<reference evidence="20 21" key="1">
    <citation type="submission" date="2015-06" db="EMBL/GenBank/DDBJ databases">
        <title>Genome sequencing of Thermotogales isolates from hydrothermal vents.</title>
        <authorList>
            <person name="Haverkamp T.H."/>
            <person name="Kublanov I.V."/>
            <person name="Nesbo C.L."/>
        </authorList>
    </citation>
    <scope>NUCLEOTIDE SEQUENCE [LARGE SCALE GENOMIC DNA]</scope>
    <source>
        <strain evidence="21">ik275mar</strain>
    </source>
</reference>
<keyword evidence="10 19" id="KW-0812">Transmembrane</keyword>
<dbReference type="Pfam" id="PF02654">
    <property type="entry name" value="CobS"/>
    <property type="match status" value="1"/>
</dbReference>
<organism evidence="20 21">
    <name type="scientific">Thermosipho affectus</name>
    <dbReference type="NCBI Taxonomy" id="660294"/>
    <lineage>
        <taxon>Bacteria</taxon>
        <taxon>Thermotogati</taxon>
        <taxon>Thermotogota</taxon>
        <taxon>Thermotogae</taxon>
        <taxon>Thermotogales</taxon>
        <taxon>Fervidobacteriaceae</taxon>
        <taxon>Thermosipho</taxon>
    </lineage>
</organism>
<sequence>MIYDFLLSLAFISRIPIKVRYSERRMKNIPGYFPLVGYIPGIIFFLGGYFENFFVKIIFLILGYYFFDLFHFDGFLDTIDGFLNQSNKEKRLEIMSKGDVGAFAVFFGALYIVIFWNLYFTLSPTFFFYSSVFGRYAMVSLMAFSKPAKEKGLGAIFYPFERKNLIYSTVFLMPLLFIIKYFVVSFFITFLFSYFMSIISKKKIGGITGDVLGATCIITSELLLVILGVI</sequence>
<evidence type="ECO:0000256" key="16">
    <source>
        <dbReference type="ARBA" id="ARBA00032853"/>
    </source>
</evidence>
<evidence type="ECO:0000256" key="17">
    <source>
        <dbReference type="ARBA" id="ARBA00048623"/>
    </source>
</evidence>
<feature type="transmembrane region" description="Helical" evidence="19">
    <location>
        <begin position="29"/>
        <end position="47"/>
    </location>
</feature>
<accession>A0ABX3IH52</accession>
<evidence type="ECO:0000256" key="5">
    <source>
        <dbReference type="ARBA" id="ARBA00013200"/>
    </source>
</evidence>
<evidence type="ECO:0000256" key="15">
    <source>
        <dbReference type="ARBA" id="ARBA00032605"/>
    </source>
</evidence>